<protein>
    <recommendedName>
        <fullName evidence="2">DBP10 C-terminal domain-containing protein</fullName>
    </recommendedName>
</protein>
<feature type="compositionally biased region" description="Gly residues" evidence="1">
    <location>
        <begin position="73"/>
        <end position="84"/>
    </location>
</feature>
<comment type="caution">
    <text evidence="3">The sequence shown here is derived from an EMBL/GenBank/DDBJ whole genome shotgun (WGS) entry which is preliminary data.</text>
</comment>
<dbReference type="InterPro" id="IPR012541">
    <property type="entry name" value="DBP10_C"/>
</dbReference>
<dbReference type="GO" id="GO:0005524">
    <property type="term" value="F:ATP binding"/>
    <property type="evidence" value="ECO:0007669"/>
    <property type="project" value="InterPro"/>
</dbReference>
<evidence type="ECO:0000256" key="1">
    <source>
        <dbReference type="SAM" id="MobiDB-lite"/>
    </source>
</evidence>
<organism evidence="3 4">
    <name type="scientific">Megalops atlanticus</name>
    <name type="common">Tarpon</name>
    <name type="synonym">Clupea gigantea</name>
    <dbReference type="NCBI Taxonomy" id="7932"/>
    <lineage>
        <taxon>Eukaryota</taxon>
        <taxon>Metazoa</taxon>
        <taxon>Chordata</taxon>
        <taxon>Craniata</taxon>
        <taxon>Vertebrata</taxon>
        <taxon>Euteleostomi</taxon>
        <taxon>Actinopterygii</taxon>
        <taxon>Neopterygii</taxon>
        <taxon>Teleostei</taxon>
        <taxon>Elopiformes</taxon>
        <taxon>Megalopidae</taxon>
        <taxon>Megalops</taxon>
    </lineage>
</organism>
<evidence type="ECO:0000313" key="4">
    <source>
        <dbReference type="Proteomes" id="UP001046870"/>
    </source>
</evidence>
<feature type="compositionally biased region" description="Low complexity" evidence="1">
    <location>
        <begin position="92"/>
        <end position="104"/>
    </location>
</feature>
<feature type="domain" description="DBP10 C-terminal" evidence="2">
    <location>
        <begin position="1"/>
        <end position="60"/>
    </location>
</feature>
<dbReference type="GO" id="GO:0005634">
    <property type="term" value="C:nucleus"/>
    <property type="evidence" value="ECO:0007669"/>
    <property type="project" value="InterPro"/>
</dbReference>
<evidence type="ECO:0000313" key="3">
    <source>
        <dbReference type="EMBL" id="KAG7476441.1"/>
    </source>
</evidence>
<feature type="compositionally biased region" description="Basic and acidic residues" evidence="1">
    <location>
        <begin position="107"/>
        <end position="116"/>
    </location>
</feature>
<accession>A0A9D3Q5K2</accession>
<feature type="compositionally biased region" description="Basic and acidic residues" evidence="1">
    <location>
        <begin position="52"/>
        <end position="65"/>
    </location>
</feature>
<dbReference type="EMBL" id="JAFDVH010000006">
    <property type="protein sequence ID" value="KAG7476441.1"/>
    <property type="molecule type" value="Genomic_DNA"/>
</dbReference>
<proteinExistence type="predicted"/>
<dbReference type="Pfam" id="PF08147">
    <property type="entry name" value="DBP10CT"/>
    <property type="match status" value="1"/>
</dbReference>
<feature type="region of interest" description="Disordered" evidence="1">
    <location>
        <begin position="1"/>
        <end position="161"/>
    </location>
</feature>
<dbReference type="Proteomes" id="UP001046870">
    <property type="component" value="Chromosome 6"/>
</dbReference>
<gene>
    <name evidence="3" type="ORF">MATL_G00082970</name>
</gene>
<dbReference type="OrthoDB" id="10070544at2759"/>
<sequence>MGDEGDRLNQHKNMMKWDRKRKRFVRETGKEDKKKKVRTESGQLVRNAGKKNFYEEWKKKYKVEDGGSDSEGETGGRGRTPGGRGGRRGRRGPPQQQQQQGGPQAHSELRSREQILKQRKKKQKQQFLQSGGLKKLRQKSRQRLSDVRKSGFGRGTLKKGS</sequence>
<reference evidence="3" key="1">
    <citation type="submission" date="2021-01" db="EMBL/GenBank/DDBJ databases">
        <authorList>
            <person name="Zahm M."/>
            <person name="Roques C."/>
            <person name="Cabau C."/>
            <person name="Klopp C."/>
            <person name="Donnadieu C."/>
            <person name="Jouanno E."/>
            <person name="Lampietro C."/>
            <person name="Louis A."/>
            <person name="Herpin A."/>
            <person name="Echchiki A."/>
            <person name="Berthelot C."/>
            <person name="Parey E."/>
            <person name="Roest-Crollius H."/>
            <person name="Braasch I."/>
            <person name="Postlethwait J."/>
            <person name="Bobe J."/>
            <person name="Montfort J."/>
            <person name="Bouchez O."/>
            <person name="Begum T."/>
            <person name="Mejri S."/>
            <person name="Adams A."/>
            <person name="Chen W.-J."/>
            <person name="Guiguen Y."/>
        </authorList>
    </citation>
    <scope>NUCLEOTIDE SEQUENCE</scope>
    <source>
        <strain evidence="3">YG-15Mar2019-1</strain>
        <tissue evidence="3">Brain</tissue>
    </source>
</reference>
<name>A0A9D3Q5K2_MEGAT</name>
<dbReference type="GO" id="GO:0003724">
    <property type="term" value="F:RNA helicase activity"/>
    <property type="evidence" value="ECO:0007669"/>
    <property type="project" value="InterPro"/>
</dbReference>
<dbReference type="SMART" id="SM01123">
    <property type="entry name" value="DBP10CT"/>
    <property type="match status" value="1"/>
</dbReference>
<evidence type="ECO:0000259" key="2">
    <source>
        <dbReference type="SMART" id="SM01123"/>
    </source>
</evidence>
<dbReference type="AlphaFoldDB" id="A0A9D3Q5K2"/>
<feature type="compositionally biased region" description="Basic and acidic residues" evidence="1">
    <location>
        <begin position="25"/>
        <end position="34"/>
    </location>
</feature>
<keyword evidence="4" id="KW-1185">Reference proteome</keyword>
<dbReference type="GO" id="GO:0003723">
    <property type="term" value="F:RNA binding"/>
    <property type="evidence" value="ECO:0007669"/>
    <property type="project" value="InterPro"/>
</dbReference>